<keyword evidence="2" id="KW-0675">Receptor</keyword>
<dbReference type="Pfam" id="PF16823">
    <property type="entry name" value="tPilZ"/>
    <property type="match status" value="1"/>
</dbReference>
<reference evidence="2 3" key="1">
    <citation type="submission" date="2019-03" db="EMBL/GenBank/DDBJ databases">
        <title>Genomic Encyclopedia of Type Strains, Phase IV (KMG-IV): sequencing the most valuable type-strain genomes for metagenomic binning, comparative biology and taxonomic classification.</title>
        <authorList>
            <person name="Goeker M."/>
        </authorList>
    </citation>
    <scope>NUCLEOTIDE SEQUENCE [LARGE SCALE GENOMIC DNA]</scope>
    <source>
        <strain evidence="2 3">DSM 203</strain>
    </source>
</reference>
<dbReference type="EMBL" id="SMDC01000014">
    <property type="protein sequence ID" value="TCW33405.1"/>
    <property type="molecule type" value="Genomic_DNA"/>
</dbReference>
<comment type="caution">
    <text evidence="2">The sequence shown here is derived from an EMBL/GenBank/DDBJ whole genome shotgun (WGS) entry which is preliminary data.</text>
</comment>
<protein>
    <submittedName>
        <fullName evidence="2">Atypical PilZ domain-containing cyclic di-GMP receptor</fullName>
    </submittedName>
</protein>
<feature type="domain" description="Cyclic di-GMP receptor atypical PilZ" evidence="1">
    <location>
        <begin position="50"/>
        <end position="178"/>
    </location>
</feature>
<sequence length="178" mass="19257">MHDRHGSTDAAIPAAWRGVLGDGLAITLVLALAPSRRPPTPAESGVRLLDAIAMLEDGGRGGRDETPSLELQRLEAKVDLLMQLLSTWMQAQLPAPVSATLSAEGVVLPAALLDTADDRLELYPSTAFAQPLVLGLETVCELDGAMGARWRFSDDGLREALGRWVFRMHRRAVARARR</sequence>
<name>A0A4R4A5E1_MARGR</name>
<evidence type="ECO:0000313" key="3">
    <source>
        <dbReference type="Proteomes" id="UP000295247"/>
    </source>
</evidence>
<proteinExistence type="predicted"/>
<evidence type="ECO:0000313" key="2">
    <source>
        <dbReference type="EMBL" id="TCW33405.1"/>
    </source>
</evidence>
<dbReference type="Proteomes" id="UP000295247">
    <property type="component" value="Unassembled WGS sequence"/>
</dbReference>
<dbReference type="AlphaFoldDB" id="A0A4R4A5E1"/>
<gene>
    <name evidence="2" type="ORF">EDC29_11452</name>
</gene>
<accession>A0A4R4A5E1</accession>
<organism evidence="2 3">
    <name type="scientific">Marichromatium gracile</name>
    <name type="common">Chromatium gracile</name>
    <dbReference type="NCBI Taxonomy" id="1048"/>
    <lineage>
        <taxon>Bacteria</taxon>
        <taxon>Pseudomonadati</taxon>
        <taxon>Pseudomonadota</taxon>
        <taxon>Gammaproteobacteria</taxon>
        <taxon>Chromatiales</taxon>
        <taxon>Chromatiaceae</taxon>
        <taxon>Marichromatium</taxon>
    </lineage>
</organism>
<dbReference type="InterPro" id="IPR031800">
    <property type="entry name" value="PilZ_atypical"/>
</dbReference>
<dbReference type="RefSeq" id="WP_123140817.1">
    <property type="nucleotide sequence ID" value="NZ_NRRH01000005.1"/>
</dbReference>
<evidence type="ECO:0000259" key="1">
    <source>
        <dbReference type="Pfam" id="PF16823"/>
    </source>
</evidence>